<keyword evidence="2" id="KW-1185">Reference proteome</keyword>
<organism evidence="1 2">
    <name type="scientific">Pyropia yezoensis</name>
    <name type="common">Susabi-nori</name>
    <name type="synonym">Porphyra yezoensis</name>
    <dbReference type="NCBI Taxonomy" id="2788"/>
    <lineage>
        <taxon>Eukaryota</taxon>
        <taxon>Rhodophyta</taxon>
        <taxon>Bangiophyceae</taxon>
        <taxon>Bangiales</taxon>
        <taxon>Bangiaceae</taxon>
        <taxon>Pyropia</taxon>
    </lineage>
</organism>
<reference evidence="1" key="1">
    <citation type="submission" date="2019-11" db="EMBL/GenBank/DDBJ databases">
        <title>Nori genome reveals adaptations in red seaweeds to the harsh intertidal environment.</title>
        <authorList>
            <person name="Wang D."/>
            <person name="Mao Y."/>
        </authorList>
    </citation>
    <scope>NUCLEOTIDE SEQUENCE</scope>
    <source>
        <tissue evidence="1">Gametophyte</tissue>
    </source>
</reference>
<name>A0ACC3CGZ4_PYRYE</name>
<proteinExistence type="predicted"/>
<evidence type="ECO:0000313" key="1">
    <source>
        <dbReference type="EMBL" id="KAK1869088.1"/>
    </source>
</evidence>
<gene>
    <name evidence="1" type="ORF">I4F81_011570</name>
</gene>
<sequence>MATPVDQPYDISSEENYDRPDEVGYGRPSGSEPKLVAPASAEANRTRAAALLALWSALVLSEGTIRFVASDPARDLTPGGPGLSPLALFLGGASEAAFGLAGLVIGASSLLFGLNRPEVTASFLVMQTLLSIFVFFLYVFVQPALRARDLLEPLLPGMSVGSSRVLIAMGIITSFSFCLALQGGQFLMGARLLAYQKQLVGSPPGLATAATKHNRLRSAAWSVNMLVGGLSTVVAGALLTREVTGTSTFPAFFAAPPHVGVYPVLTLVTGLMMVAYAGLGVAAAAAGRLYWALVAATLPTYVVMYLNFALVQVGGIGMGRAIEAAPLHIIMLGFVWGAVTPRGWTGNGWAGGTGVGRTVTHLQRVRLQAASGRTRHVTTGGGGGVRCQHTASDAVPRSAGKDDAVPVSPDGVEPKASRVDPVDDNVAPAAGVASSSSAGDDEAPEYYEDVYVSDSGSEEDEAEMILQRQAKVARELALLAVAQRQSKRSQYPTGADNEAATVVPDPRRAVTQSELEAEKRELEVRAGAVVPPQMKKKTPITLIRCDGYICERESVDDGHIVFRGAATEQVMLVWNARPRRVLILTKKGPDLLPSLIEAVRHLVTNEKVAVMVEPAVHEEVAAAAGVPVETFESPSSLHECVDLVVCLGGDGLILHVSTLFRGPVPPVLSFNLGSLGFLTPFDFKDFESNMSSVFSGQCLLSLRMRLTCSVLRDGQVVKEFDVLNEVVVDRGASPYLSNLDCFCDGKLITTVQADGIIMSTPTGSTAYSMSAGGSMVHPSVPAILFTPICPHSLSFRPIVFPDAAQLRIDVAADSRSTAWASFDGKYRQQLRRGDGLMVQMSMFPVPTVNAEDDTSDWFASLDRAFNFNSRAKQKKL</sequence>
<dbReference type="EMBL" id="CM020620">
    <property type="protein sequence ID" value="KAK1869088.1"/>
    <property type="molecule type" value="Genomic_DNA"/>
</dbReference>
<dbReference type="Proteomes" id="UP000798662">
    <property type="component" value="Chromosome 3"/>
</dbReference>
<comment type="caution">
    <text evidence="1">The sequence shown here is derived from an EMBL/GenBank/DDBJ whole genome shotgun (WGS) entry which is preliminary data.</text>
</comment>
<evidence type="ECO:0000313" key="2">
    <source>
        <dbReference type="Proteomes" id="UP000798662"/>
    </source>
</evidence>
<accession>A0ACC3CGZ4</accession>
<protein>
    <submittedName>
        <fullName evidence="1">Uncharacterized protein</fullName>
    </submittedName>
</protein>